<name>A0A7J7IK10_9RHOD</name>
<evidence type="ECO:0000256" key="4">
    <source>
        <dbReference type="ARBA" id="ARBA00023136"/>
    </source>
</evidence>
<comment type="subcellular location">
    <subcellularLocation>
        <location evidence="1">Membrane</location>
        <topology evidence="1">Multi-pass membrane protein</topology>
    </subcellularLocation>
</comment>
<evidence type="ECO:0000256" key="1">
    <source>
        <dbReference type="ARBA" id="ARBA00004141"/>
    </source>
</evidence>
<proteinExistence type="predicted"/>
<reference evidence="7 8" key="1">
    <citation type="journal article" date="2020" name="J. Phycol.">
        <title>Comparative genome analysis reveals Cyanidiococcus gen. nov., a new extremophilic red algal genus sister to Cyanidioschyzon (Cyanidioschyzonaceae, Rhodophyta).</title>
        <authorList>
            <person name="Liu S.-L."/>
            <person name="Chiang Y.-R."/>
            <person name="Yoon H.S."/>
            <person name="Fu H.-Y."/>
        </authorList>
    </citation>
    <scope>NUCLEOTIDE SEQUENCE [LARGE SCALE GENOMIC DNA]</scope>
    <source>
        <strain evidence="7 8">THAL066</strain>
    </source>
</reference>
<sequence length="311" mass="33860">MLPSPWISAALYTLTSLLGVLVNKAVFSTFDFPFPLVILLGQLIVTSTALLLVWRGFPTRPSCWWPLVAVAACFVLNVFTGLVALESANLPMFSAFRRLSAVAVMIFEAVFLGRRETAAVERAVGVMTLGSVLAAIGEINADWLGYIYVMLNNCATALYLVTLKRASARLGRRQLDSLTMTFYTNLFAIPMALVAAWCFELRRVEDRPNAVDALAEQLNQRGWAFASALLLSSASALAVNVTTLWCTATNTPLVTAIAGQTKNLLQTALGFILWEYHFTALNAFGLTLAAFGSAMFVHAKFMKTPKPFPSG</sequence>
<evidence type="ECO:0000313" key="7">
    <source>
        <dbReference type="EMBL" id="KAF6002857.1"/>
    </source>
</evidence>
<dbReference type="Pfam" id="PF03151">
    <property type="entry name" value="TPT"/>
    <property type="match status" value="1"/>
</dbReference>
<evidence type="ECO:0000256" key="3">
    <source>
        <dbReference type="ARBA" id="ARBA00022989"/>
    </source>
</evidence>
<protein>
    <recommendedName>
        <fullName evidence="6">Sugar phosphate transporter domain-containing protein</fullName>
    </recommendedName>
</protein>
<dbReference type="InterPro" id="IPR050186">
    <property type="entry name" value="TPT_transporter"/>
</dbReference>
<accession>A0A7J7IK10</accession>
<evidence type="ECO:0000259" key="6">
    <source>
        <dbReference type="Pfam" id="PF03151"/>
    </source>
</evidence>
<dbReference type="InterPro" id="IPR004853">
    <property type="entry name" value="Sugar_P_trans_dom"/>
</dbReference>
<keyword evidence="2 5" id="KW-0812">Transmembrane</keyword>
<evidence type="ECO:0000256" key="2">
    <source>
        <dbReference type="ARBA" id="ARBA00022692"/>
    </source>
</evidence>
<keyword evidence="8" id="KW-1185">Reference proteome</keyword>
<evidence type="ECO:0000313" key="8">
    <source>
        <dbReference type="Proteomes" id="UP000530660"/>
    </source>
</evidence>
<feature type="transmembrane region" description="Helical" evidence="5">
    <location>
        <begin position="222"/>
        <end position="246"/>
    </location>
</feature>
<dbReference type="EMBL" id="VWRR01000009">
    <property type="protein sequence ID" value="KAF6002857.1"/>
    <property type="molecule type" value="Genomic_DNA"/>
</dbReference>
<gene>
    <name evidence="7" type="ORF">F1559_004500</name>
</gene>
<dbReference type="OrthoDB" id="417037at2759"/>
<feature type="transmembrane region" description="Helical" evidence="5">
    <location>
        <begin position="280"/>
        <end position="299"/>
    </location>
</feature>
<dbReference type="Proteomes" id="UP000530660">
    <property type="component" value="Unassembled WGS sequence"/>
</dbReference>
<feature type="transmembrane region" description="Helical" evidence="5">
    <location>
        <begin position="119"/>
        <end position="137"/>
    </location>
</feature>
<feature type="transmembrane region" description="Helical" evidence="5">
    <location>
        <begin position="34"/>
        <end position="54"/>
    </location>
</feature>
<keyword evidence="3 5" id="KW-1133">Transmembrane helix</keyword>
<feature type="transmembrane region" description="Helical" evidence="5">
    <location>
        <begin position="182"/>
        <end position="202"/>
    </location>
</feature>
<dbReference type="AlphaFoldDB" id="A0A7J7IK10"/>
<dbReference type="GO" id="GO:0016020">
    <property type="term" value="C:membrane"/>
    <property type="evidence" value="ECO:0007669"/>
    <property type="project" value="UniProtKB-SubCell"/>
</dbReference>
<organism evidence="7 8">
    <name type="scientific">Cyanidiococcus yangmingshanensis</name>
    <dbReference type="NCBI Taxonomy" id="2690220"/>
    <lineage>
        <taxon>Eukaryota</taxon>
        <taxon>Rhodophyta</taxon>
        <taxon>Bangiophyceae</taxon>
        <taxon>Cyanidiales</taxon>
        <taxon>Cyanidiaceae</taxon>
        <taxon>Cyanidiococcus</taxon>
    </lineage>
</organism>
<feature type="domain" description="Sugar phosphate transporter" evidence="6">
    <location>
        <begin position="14"/>
        <end position="296"/>
    </location>
</feature>
<dbReference type="PANTHER" id="PTHR11132">
    <property type="entry name" value="SOLUTE CARRIER FAMILY 35"/>
    <property type="match status" value="1"/>
</dbReference>
<feature type="transmembrane region" description="Helical" evidence="5">
    <location>
        <begin position="63"/>
        <end position="83"/>
    </location>
</feature>
<feature type="transmembrane region" description="Helical" evidence="5">
    <location>
        <begin position="95"/>
        <end position="112"/>
    </location>
</feature>
<comment type="caution">
    <text evidence="7">The sequence shown here is derived from an EMBL/GenBank/DDBJ whole genome shotgun (WGS) entry which is preliminary data.</text>
</comment>
<keyword evidence="4 5" id="KW-0472">Membrane</keyword>
<evidence type="ECO:0000256" key="5">
    <source>
        <dbReference type="SAM" id="Phobius"/>
    </source>
</evidence>